<dbReference type="STRING" id="546991.N1JNJ5"/>
<dbReference type="FunCoup" id="N1JNJ5">
    <property type="interactions" value="493"/>
</dbReference>
<dbReference type="EMBL" id="CAUH01005991">
    <property type="protein sequence ID" value="CCU82191.1"/>
    <property type="molecule type" value="Genomic_DNA"/>
</dbReference>
<dbReference type="GO" id="GO:0003723">
    <property type="term" value="F:RNA binding"/>
    <property type="evidence" value="ECO:0007669"/>
    <property type="project" value="UniProtKB-KW"/>
</dbReference>
<keyword evidence="1" id="KW-0645">Protease</keyword>
<dbReference type="Pfam" id="PF22936">
    <property type="entry name" value="Pol_BBD"/>
    <property type="match status" value="1"/>
</dbReference>
<dbReference type="GO" id="GO:0005634">
    <property type="term" value="C:nucleus"/>
    <property type="evidence" value="ECO:0007669"/>
    <property type="project" value="UniProtKB-ARBA"/>
</dbReference>
<dbReference type="Pfam" id="PF14223">
    <property type="entry name" value="Retrotran_gag_2"/>
    <property type="match status" value="1"/>
</dbReference>
<dbReference type="PANTHER" id="PTHR11439">
    <property type="entry name" value="GAG-POL-RELATED RETROTRANSPOSON"/>
    <property type="match status" value="1"/>
</dbReference>
<evidence type="ECO:0000256" key="2">
    <source>
        <dbReference type="ARBA" id="ARBA00022884"/>
    </source>
</evidence>
<feature type="region of interest" description="Disordered" evidence="3">
    <location>
        <begin position="369"/>
        <end position="394"/>
    </location>
</feature>
<keyword evidence="1" id="KW-0064">Aspartyl protease</keyword>
<dbReference type="Pfam" id="PF25597">
    <property type="entry name" value="SH3_retrovirus"/>
    <property type="match status" value="1"/>
</dbReference>
<dbReference type="GO" id="GO:0015074">
    <property type="term" value="P:DNA integration"/>
    <property type="evidence" value="ECO:0007669"/>
    <property type="project" value="InterPro"/>
</dbReference>
<organism evidence="5 6">
    <name type="scientific">Blumeria graminis f. sp. hordei (strain DH14)</name>
    <name type="common">Barley powdery mildew</name>
    <name type="synonym">Oidium monilioides f. sp. hordei</name>
    <dbReference type="NCBI Taxonomy" id="546991"/>
    <lineage>
        <taxon>Eukaryota</taxon>
        <taxon>Fungi</taxon>
        <taxon>Dikarya</taxon>
        <taxon>Ascomycota</taxon>
        <taxon>Pezizomycotina</taxon>
        <taxon>Leotiomycetes</taxon>
        <taxon>Erysiphales</taxon>
        <taxon>Erysiphaceae</taxon>
        <taxon>Blumeria</taxon>
        <taxon>Blumeria hordei</taxon>
    </lineage>
</organism>
<dbReference type="Gene3D" id="3.30.420.10">
    <property type="entry name" value="Ribonuclease H-like superfamily/Ribonuclease H"/>
    <property type="match status" value="1"/>
</dbReference>
<feature type="compositionally biased region" description="Basic and acidic residues" evidence="3">
    <location>
        <begin position="1035"/>
        <end position="1044"/>
    </location>
</feature>
<reference evidence="5 6" key="1">
    <citation type="journal article" date="2010" name="Science">
        <title>Genome expansion and gene loss in powdery mildew fungi reveal tradeoffs in extreme parasitism.</title>
        <authorList>
            <person name="Spanu P.D."/>
            <person name="Abbott J.C."/>
            <person name="Amselem J."/>
            <person name="Burgis T.A."/>
            <person name="Soanes D.M."/>
            <person name="Stueber K."/>
            <person name="Ver Loren van Themaat E."/>
            <person name="Brown J.K.M."/>
            <person name="Butcher S.A."/>
            <person name="Gurr S.J."/>
            <person name="Lebrun M.-H."/>
            <person name="Ridout C.J."/>
            <person name="Schulze-Lefert P."/>
            <person name="Talbot N.J."/>
            <person name="Ahmadinejad N."/>
            <person name="Ametz C."/>
            <person name="Barton G.R."/>
            <person name="Benjdia M."/>
            <person name="Bidzinski P."/>
            <person name="Bindschedler L.V."/>
            <person name="Both M."/>
            <person name="Brewer M.T."/>
            <person name="Cadle-Davidson L."/>
            <person name="Cadle-Davidson M.M."/>
            <person name="Collemare J."/>
            <person name="Cramer R."/>
            <person name="Frenkel O."/>
            <person name="Godfrey D."/>
            <person name="Harriman J."/>
            <person name="Hoede C."/>
            <person name="King B.C."/>
            <person name="Klages S."/>
            <person name="Kleemann J."/>
            <person name="Knoll D."/>
            <person name="Koti P.S."/>
            <person name="Kreplak J."/>
            <person name="Lopez-Ruiz F.J."/>
            <person name="Lu X."/>
            <person name="Maekawa T."/>
            <person name="Mahanil S."/>
            <person name="Micali C."/>
            <person name="Milgroom M.G."/>
            <person name="Montana G."/>
            <person name="Noir S."/>
            <person name="O'Connell R.J."/>
            <person name="Oberhaensli S."/>
            <person name="Parlange F."/>
            <person name="Pedersen C."/>
            <person name="Quesneville H."/>
            <person name="Reinhardt R."/>
            <person name="Rott M."/>
            <person name="Sacristan S."/>
            <person name="Schmidt S.M."/>
            <person name="Schoen M."/>
            <person name="Skamnioti P."/>
            <person name="Sommer H."/>
            <person name="Stephens A."/>
            <person name="Takahara H."/>
            <person name="Thordal-Christensen H."/>
            <person name="Vigouroux M."/>
            <person name="Wessling R."/>
            <person name="Wicker T."/>
            <person name="Panstruga R."/>
        </authorList>
    </citation>
    <scope>NUCLEOTIDE SEQUENCE [LARGE SCALE GENOMIC DNA]</scope>
    <source>
        <strain evidence="5">DH14</strain>
    </source>
</reference>
<dbReference type="InterPro" id="IPR001584">
    <property type="entry name" value="Integrase_cat-core"/>
</dbReference>
<proteinExistence type="predicted"/>
<dbReference type="InterPro" id="IPR012337">
    <property type="entry name" value="RNaseH-like_sf"/>
</dbReference>
<keyword evidence="2" id="KW-0694">RNA-binding</keyword>
<name>N1JNJ5_BLUG1</name>
<protein>
    <submittedName>
        <fullName evidence="5">Retrotransposon polyprotein</fullName>
    </submittedName>
</protein>
<evidence type="ECO:0000256" key="1">
    <source>
        <dbReference type="ARBA" id="ARBA00022750"/>
    </source>
</evidence>
<dbReference type="PROSITE" id="PS50994">
    <property type="entry name" value="INTEGRASE"/>
    <property type="match status" value="1"/>
</dbReference>
<dbReference type="InterPro" id="IPR013103">
    <property type="entry name" value="RVT_2"/>
</dbReference>
<evidence type="ECO:0000256" key="3">
    <source>
        <dbReference type="SAM" id="MobiDB-lite"/>
    </source>
</evidence>
<dbReference type="CDD" id="cd09272">
    <property type="entry name" value="RNase_HI_RT_Ty1"/>
    <property type="match status" value="1"/>
</dbReference>
<accession>N1JNJ5</accession>
<dbReference type="InterPro" id="IPR054722">
    <property type="entry name" value="PolX-like_BBD"/>
</dbReference>
<dbReference type="InterPro" id="IPR057670">
    <property type="entry name" value="SH3_retrovirus"/>
</dbReference>
<keyword evidence="1" id="KW-0378">Hydrolase</keyword>
<dbReference type="Pfam" id="PF07727">
    <property type="entry name" value="RVT_2"/>
    <property type="match status" value="1"/>
</dbReference>
<evidence type="ECO:0000313" key="6">
    <source>
        <dbReference type="Proteomes" id="UP000015441"/>
    </source>
</evidence>
<feature type="region of interest" description="Disordered" evidence="3">
    <location>
        <begin position="1009"/>
        <end position="1058"/>
    </location>
</feature>
<dbReference type="PANTHER" id="PTHR11439:SF483">
    <property type="entry name" value="PEPTIDE SYNTHASE GLIP-LIKE, PUTATIVE (AFU_ORTHOLOGUE AFUA_3G12920)-RELATED"/>
    <property type="match status" value="1"/>
</dbReference>
<keyword evidence="6" id="KW-1185">Reference proteome</keyword>
<feature type="compositionally biased region" description="Basic and acidic residues" evidence="3">
    <location>
        <begin position="1009"/>
        <end position="1019"/>
    </location>
</feature>
<dbReference type="InterPro" id="IPR036397">
    <property type="entry name" value="RNaseH_sf"/>
</dbReference>
<dbReference type="SUPFAM" id="SSF56672">
    <property type="entry name" value="DNA/RNA polymerases"/>
    <property type="match status" value="1"/>
</dbReference>
<evidence type="ECO:0000313" key="5">
    <source>
        <dbReference type="EMBL" id="CCU82191.1"/>
    </source>
</evidence>
<dbReference type="Pfam" id="PF13976">
    <property type="entry name" value="gag_pre-integrs"/>
    <property type="match status" value="1"/>
</dbReference>
<dbReference type="InterPro" id="IPR025724">
    <property type="entry name" value="GAG-pre-integrase_dom"/>
</dbReference>
<dbReference type="SUPFAM" id="SSF53098">
    <property type="entry name" value="Ribonuclease H-like"/>
    <property type="match status" value="1"/>
</dbReference>
<dbReference type="OrthoDB" id="3432594at2759"/>
<feature type="region of interest" description="Disordered" evidence="3">
    <location>
        <begin position="94"/>
        <end position="125"/>
    </location>
</feature>
<dbReference type="InterPro" id="IPR043502">
    <property type="entry name" value="DNA/RNA_pol_sf"/>
</dbReference>
<dbReference type="HOGENOM" id="CLU_001650_5_0_1"/>
<comment type="caution">
    <text evidence="5">The sequence shown here is derived from an EMBL/GenBank/DDBJ whole genome shotgun (WGS) entry which is preliminary data.</text>
</comment>
<dbReference type="Proteomes" id="UP000015441">
    <property type="component" value="Unassembled WGS sequence"/>
</dbReference>
<feature type="compositionally biased region" description="Polar residues" evidence="3">
    <location>
        <begin position="100"/>
        <end position="117"/>
    </location>
</feature>
<dbReference type="GO" id="GO:0004190">
    <property type="term" value="F:aspartic-type endopeptidase activity"/>
    <property type="evidence" value="ECO:0007669"/>
    <property type="project" value="UniProtKB-KW"/>
</dbReference>
<dbReference type="InParanoid" id="N1JNJ5"/>
<sequence length="1629" mass="184038">MFQSRVPAAPQPKVASSSAELKIANVFEGTRENLQDEEENLLITKVSMATVKQLTTFVVGCTTSYQTSKMIDDELLGAFSEDFDNWSTELSDEIHEDASSESAIGTLNSPRSHPATTESDKKDFSANQSIKAEDNNHHKYSRQSSIQSTIVPYLIMDQSSSSVTIPRNAHLKGEENFKQWLNAITNIAESLDAEDILREDYKVPLEENIDARKIWKVKNAKLKSIIMISCEENGPRGLLQECSTANEMIRTLNNQFRGRGYVLGYNAYQEFISLKISDFENLIQLIIKFKSLIAQMKELNVPLTDLHYHMHFIGLLTDSYPVWADRQRSAARNAKDSNICSLDDLIQDITDEARRIEIVSSPGTVFFGNNQGAENRNQKKNKGKFGGNKDSKDGKCKHCECPFKSMNKVKHTEADCLLNPKNVNKKKEWEDKNGKNFVKWGERSHKGHSVSSQKGATFSFGEASAAQVVTVDTNTAMHASLEFNGWLYDTGASVHCTPVRDDFVEYRKFNKHDMMMHPLMTANGIIKPIGIGKCIFSAITSNNVVNKIELLNVLHFPSLPMRLLSGQKHLMHGGYIGKNGEIYKNDGFEFFKLDKKMMVWVTEGLKKPAILMPVLSARNETVNIWHKRFAHISLQNLQKTQKIVNDLPIHEVKGELSPRVCESCELSKSHRTSRKYVESRAIKALERVHVDVVQIKPQGFNGHNYGTLFTDDATRERWFFSHKDKGGAKLAIDCIIKRFQTQWGRIVKVWRLDGGKEYGVTELKKKMDNLGSILEITTPYAADQDGVSERSIRTVLEKARPLIEDFKIPKYLWPEIIHGVIHILNRTATYSVKNKTPHEAFLDDMRPGEDHKPSVKHFRALGSKAYVHIPKEKRVVSEKLTPRAEVGILVGFEGNHIYRVYVASRSKEKIVRTSSVRFDEHGLVSDVSNDSVHCIPGYKLINIDNRKKIVADFMNPEHLDEVITDVTGISIGSPEFADVPRNDLDDLFDQELEDEFVVRIPTIPASKSDVEELDKKRNVEPQITTPSKPVRVKKKAEPLPVEKRRPTRASNKARQDIENEKAVSEASCTTAMIVVDTYAHKILTALNVYAAAYTSISDDPKTLDEVLSGVEADLWSAGISSEYNSLHENGVFDLIRIKDLSPNVKILRGKLVFKRKRDKEGNVSRWKVRYVARGFEQMYGRDYDQTFAGVCKSTDWKIVLAIAAMNDLDVDQMDAITAFLNGKIDEDVYIEVPPGYCVDGKIYNKPGQKQEWACKLKKAIYGLKQAPRLWQSTLCVALAKVGFYPLATDNCVYYNNNTQVIIVIYVDDFLIIGKTAELTKLKAQLMKLFKMDNIGSLSYFLGVRTVRNREERSITLCQDAYVKKILKKFGFEKCTTKATPMEVSALEDMVPFEGKADPQVVKDYQSKVGSLNFLAIQTRPDIAFATGVLSRFLTNPSPQHMKACDRVFRYLDGTINRSIVLGGKGYTALHGYSDSDYAGDISMRRSTSGFVFFLGGGAVSVQSKRQTTVALSSTKAEYYGLTKAAMEASWIRQFLEELGNRSKSVKLFGDNQSSLALAENPEFHQRTKHIAIKHHYIREQVQNGFIDLWFVPTEDMVADGLTKPLPTVKHQHFVEQLRMQDIDLHSLEK</sequence>
<dbReference type="eggNOG" id="KOG0017">
    <property type="taxonomic scope" value="Eukaryota"/>
</dbReference>
<evidence type="ECO:0000259" key="4">
    <source>
        <dbReference type="PROSITE" id="PS50994"/>
    </source>
</evidence>
<gene>
    <name evidence="5" type="ORF">BGHDH14_bgh05581</name>
</gene>
<feature type="domain" description="Integrase catalytic" evidence="4">
    <location>
        <begin position="680"/>
        <end position="845"/>
    </location>
</feature>